<dbReference type="EMBL" id="LR990833">
    <property type="protein sequence ID" value="CAD7757475.1"/>
    <property type="molecule type" value="Genomic_DNA"/>
</dbReference>
<accession>A0A8D6UDN9</accession>
<keyword evidence="2" id="KW-1185">Reference proteome</keyword>
<evidence type="ECO:0000313" key="2">
    <source>
        <dbReference type="Proteomes" id="UP000678481"/>
    </source>
</evidence>
<reference evidence="1 2" key="1">
    <citation type="submission" date="2023-02" db="EMBL/GenBank/DDBJ databases">
        <authorList>
            <person name="Petit M.-A."/>
            <person name="Lossouarn J."/>
        </authorList>
    </citation>
    <scope>NUCLEOTIDE SEQUENCE [LARGE SCALE GENOMIC DNA]</scope>
</reference>
<organism evidence="1 2">
    <name type="scientific">Enterococcus phage Aramis</name>
    <dbReference type="NCBI Taxonomy" id="2795668"/>
    <lineage>
        <taxon>Viruses</taxon>
        <taxon>Duplodnaviria</taxon>
        <taxon>Heunggongvirae</taxon>
        <taxon>Uroviricota</taxon>
        <taxon>Caudoviricetes</taxon>
        <taxon>Aramisvirus</taxon>
        <taxon>Aramisvirus Aramis</taxon>
    </lineage>
</organism>
<dbReference type="Proteomes" id="UP000678481">
    <property type="component" value="Chromosome"/>
</dbReference>
<proteinExistence type="predicted"/>
<evidence type="ECO:0000313" key="1">
    <source>
        <dbReference type="EMBL" id="CAD7757475.1"/>
    </source>
</evidence>
<name>A0A8D6UDN9_9CAUD</name>
<sequence>MMSLKSEIFDYIDMRLDYVNRKIDRFEKFDNTSSKSSLIEQAMNIAIKDELLVIKNDLYYTMPWEE</sequence>
<protein>
    <submittedName>
        <fullName evidence="1">Uncharacterized protein</fullName>
    </submittedName>
</protein>
<gene>
    <name evidence="1" type="ORF">ARAMI_58</name>
</gene>